<dbReference type="AlphaFoldDB" id="A0AAD9JUB0"/>
<dbReference type="GO" id="GO:0017147">
    <property type="term" value="F:Wnt-protein binding"/>
    <property type="evidence" value="ECO:0007669"/>
    <property type="project" value="TreeGrafter"/>
</dbReference>
<dbReference type="Proteomes" id="UP001208570">
    <property type="component" value="Unassembled WGS sequence"/>
</dbReference>
<evidence type="ECO:0000313" key="4">
    <source>
        <dbReference type="EMBL" id="KAK2159438.1"/>
    </source>
</evidence>
<keyword evidence="5" id="KW-1185">Reference proteome</keyword>
<protein>
    <submittedName>
        <fullName evidence="4">Uncharacterized protein</fullName>
    </submittedName>
</protein>
<gene>
    <name evidence="4" type="ORF">LSH36_153g02046</name>
</gene>
<dbReference type="InterPro" id="IPR000033">
    <property type="entry name" value="LDLR_classB_rpt"/>
</dbReference>
<dbReference type="EMBL" id="JAODUP010000153">
    <property type="protein sequence ID" value="KAK2159438.1"/>
    <property type="molecule type" value="Genomic_DNA"/>
</dbReference>
<feature type="chain" id="PRO_5041926078" evidence="3">
    <location>
        <begin position="19"/>
        <end position="754"/>
    </location>
</feature>
<evidence type="ECO:0000256" key="1">
    <source>
        <dbReference type="PROSITE-ProRule" id="PRU00461"/>
    </source>
</evidence>
<evidence type="ECO:0000256" key="2">
    <source>
        <dbReference type="SAM" id="Phobius"/>
    </source>
</evidence>
<dbReference type="Pfam" id="PF00058">
    <property type="entry name" value="Ldl_recept_b"/>
    <property type="match status" value="1"/>
</dbReference>
<dbReference type="PANTHER" id="PTHR46513">
    <property type="entry name" value="VITELLOGENIN RECEPTOR-LIKE PROTEIN-RELATED-RELATED"/>
    <property type="match status" value="1"/>
</dbReference>
<dbReference type="PROSITE" id="PS51120">
    <property type="entry name" value="LDLRB"/>
    <property type="match status" value="1"/>
</dbReference>
<dbReference type="GO" id="GO:0042813">
    <property type="term" value="F:Wnt receptor activity"/>
    <property type="evidence" value="ECO:0007669"/>
    <property type="project" value="TreeGrafter"/>
</dbReference>
<keyword evidence="2" id="KW-0812">Transmembrane</keyword>
<evidence type="ECO:0000256" key="3">
    <source>
        <dbReference type="SAM" id="SignalP"/>
    </source>
</evidence>
<dbReference type="GO" id="GO:0060070">
    <property type="term" value="P:canonical Wnt signaling pathway"/>
    <property type="evidence" value="ECO:0007669"/>
    <property type="project" value="TreeGrafter"/>
</dbReference>
<dbReference type="Gene3D" id="2.120.10.30">
    <property type="entry name" value="TolB, C-terminal domain"/>
    <property type="match status" value="2"/>
</dbReference>
<dbReference type="SMART" id="SM00135">
    <property type="entry name" value="LY"/>
    <property type="match status" value="7"/>
</dbReference>
<dbReference type="InterPro" id="IPR011042">
    <property type="entry name" value="6-blade_b-propeller_TolB-like"/>
</dbReference>
<accession>A0AAD9JUB0</accession>
<name>A0AAD9JUB0_9ANNE</name>
<dbReference type="PANTHER" id="PTHR46513:SF13">
    <property type="entry name" value="EGF-LIKE DOMAIN-CONTAINING PROTEIN"/>
    <property type="match status" value="1"/>
</dbReference>
<feature type="signal peptide" evidence="3">
    <location>
        <begin position="1"/>
        <end position="18"/>
    </location>
</feature>
<keyword evidence="3" id="KW-0732">Signal</keyword>
<reference evidence="4" key="1">
    <citation type="journal article" date="2023" name="Mol. Biol. Evol.">
        <title>Third-Generation Sequencing Reveals the Adaptive Role of the Epigenome in Three Deep-Sea Polychaetes.</title>
        <authorList>
            <person name="Perez M."/>
            <person name="Aroh O."/>
            <person name="Sun Y."/>
            <person name="Lan Y."/>
            <person name="Juniper S.K."/>
            <person name="Young C.R."/>
            <person name="Angers B."/>
            <person name="Qian P.Y."/>
        </authorList>
    </citation>
    <scope>NUCLEOTIDE SEQUENCE</scope>
    <source>
        <strain evidence="4">P08H-3</strain>
    </source>
</reference>
<comment type="caution">
    <text evidence="4">The sequence shown here is derived from an EMBL/GenBank/DDBJ whole genome shotgun (WGS) entry which is preliminary data.</text>
</comment>
<feature type="repeat" description="LDL-receptor class B" evidence="1">
    <location>
        <begin position="515"/>
        <end position="559"/>
    </location>
</feature>
<evidence type="ECO:0000313" key="5">
    <source>
        <dbReference type="Proteomes" id="UP001208570"/>
    </source>
</evidence>
<keyword evidence="2" id="KW-1133">Transmembrane helix</keyword>
<dbReference type="SUPFAM" id="SSF63825">
    <property type="entry name" value="YWTD domain"/>
    <property type="match status" value="2"/>
</dbReference>
<keyword evidence="2" id="KW-0472">Membrane</keyword>
<proteinExistence type="predicted"/>
<dbReference type="InterPro" id="IPR050778">
    <property type="entry name" value="Cueball_EGF_LRP_Nidogen"/>
</dbReference>
<organism evidence="4 5">
    <name type="scientific">Paralvinella palmiformis</name>
    <dbReference type="NCBI Taxonomy" id="53620"/>
    <lineage>
        <taxon>Eukaryota</taxon>
        <taxon>Metazoa</taxon>
        <taxon>Spiralia</taxon>
        <taxon>Lophotrochozoa</taxon>
        <taxon>Annelida</taxon>
        <taxon>Polychaeta</taxon>
        <taxon>Sedentaria</taxon>
        <taxon>Canalipalpata</taxon>
        <taxon>Terebellida</taxon>
        <taxon>Terebelliformia</taxon>
        <taxon>Alvinellidae</taxon>
        <taxon>Paralvinella</taxon>
    </lineage>
</organism>
<dbReference type="GO" id="GO:0005886">
    <property type="term" value="C:plasma membrane"/>
    <property type="evidence" value="ECO:0007669"/>
    <property type="project" value="TreeGrafter"/>
</dbReference>
<sequence>MSVVLSLVFLWIIEECSGIKAGKESCYGSFVSQPDLGLFEIACTESLSVTLPVSFSAMSDISFRSDEKLSCWTLNVTGNKTSYLYYYRGDPGEFVEKLNAADSTLRIDNIAFNSSAYVLGAVAADNNQPISLFAHDKISGGIYRLADNLRSLQPMFRGSSVKVEDIAVDWVSQNIYYTDPLVGVGLVSYTKHFRIIIHKVAALRGIDIDPMLRMIFYADGDAGYIYQATLTGDNHQVLTGAKTTNPTALVVDAVSKVLYWLDEGTQYLQSWDYTRSVFRKIWNSYKVGVGVFTGIDIYKASQSETHSSVTACDVNDYIFISLKNEQSMKIILANGTERSSFSVSNGTSSMSYGITISTPDRKPHVDILCFIKRIIADIATDNFLLFADSSSDILYQVDTNTEEFHTLYVSPSPSSSPGTVTYDPEEQTVYWVDKNKHKIWSMNLLKHSPTIFTDLGSSSVIHSLHVAASIRYLYYTDTELRRIARINLTTKKTEVIVQLTLDDKPTHLQLDTEQGYLYWINAGNPAKIERADMYYGTSKQVLVSSELKRPSGLALDLKDRFLYWVDEGVRKVERSRLDGTNRELFAITPASFRGLTLDEHFLYMTGNRSLIKIEKRQRSIEQLGPVYFLLTSGVSCYSSSNVVHRISLIIILGAAAGGIVLLAIIIAGVAVCAKRRRKRRTIIETSHDKQTSRHSEGNKYEDLSIISLEGMSHSQNRVPDNLGVDVIPVLPPFPGNTQHMDDIHQYLTTQPINA</sequence>
<feature type="transmembrane region" description="Helical" evidence="2">
    <location>
        <begin position="646"/>
        <end position="673"/>
    </location>
</feature>